<proteinExistence type="predicted"/>
<evidence type="ECO:0000313" key="3">
    <source>
        <dbReference type="Proteomes" id="UP001153148"/>
    </source>
</evidence>
<comment type="caution">
    <text evidence="2">The sequence shown here is derived from an EMBL/GenBank/DDBJ whole genome shotgun (WGS) entry which is preliminary data.</text>
</comment>
<keyword evidence="1" id="KW-1133">Transmembrane helix</keyword>
<evidence type="ECO:0000256" key="1">
    <source>
        <dbReference type="SAM" id="Phobius"/>
    </source>
</evidence>
<name>A0ABN7P113_TIMPD</name>
<protein>
    <submittedName>
        <fullName evidence="2">Uncharacterized protein</fullName>
    </submittedName>
</protein>
<organism evidence="2 3">
    <name type="scientific">Timema podura</name>
    <name type="common">Walking stick</name>
    <dbReference type="NCBI Taxonomy" id="61482"/>
    <lineage>
        <taxon>Eukaryota</taxon>
        <taxon>Metazoa</taxon>
        <taxon>Ecdysozoa</taxon>
        <taxon>Arthropoda</taxon>
        <taxon>Hexapoda</taxon>
        <taxon>Insecta</taxon>
        <taxon>Pterygota</taxon>
        <taxon>Neoptera</taxon>
        <taxon>Polyneoptera</taxon>
        <taxon>Phasmatodea</taxon>
        <taxon>Timematodea</taxon>
        <taxon>Timematoidea</taxon>
        <taxon>Timematidae</taxon>
        <taxon>Timema</taxon>
    </lineage>
</organism>
<dbReference type="Proteomes" id="UP001153148">
    <property type="component" value="Unassembled WGS sequence"/>
</dbReference>
<keyword evidence="3" id="KW-1185">Reference proteome</keyword>
<accession>A0ABN7P113</accession>
<keyword evidence="1" id="KW-0812">Transmembrane</keyword>
<reference evidence="2" key="1">
    <citation type="submission" date="2021-03" db="EMBL/GenBank/DDBJ databases">
        <authorList>
            <person name="Tran Van P."/>
        </authorList>
    </citation>
    <scope>NUCLEOTIDE SEQUENCE</scope>
</reference>
<keyword evidence="1" id="KW-0472">Membrane</keyword>
<evidence type="ECO:0000313" key="2">
    <source>
        <dbReference type="EMBL" id="CAG2061637.1"/>
    </source>
</evidence>
<sequence>MCRKLGDSEGIPIYNYVSSAQNPIQWHDFVDMAKNHGKDVPSSKAIWYYSFTMTKYKVLYVILSFLLHTLPALLVDTVTILCFKKPNRTLQAVCQMSEADNKQLRRQFVGGCGGIGMRVIEYSVLVDFQRLTCSVISIRNRNSQLLLKG</sequence>
<dbReference type="EMBL" id="CAJPIN010016700">
    <property type="protein sequence ID" value="CAG2061637.1"/>
    <property type="molecule type" value="Genomic_DNA"/>
</dbReference>
<feature type="transmembrane region" description="Helical" evidence="1">
    <location>
        <begin position="58"/>
        <end position="83"/>
    </location>
</feature>
<gene>
    <name evidence="2" type="ORF">TPAB3V08_LOCUS8591</name>
</gene>